<dbReference type="InterPro" id="IPR018097">
    <property type="entry name" value="EGF_Ca-bd_CS"/>
</dbReference>
<dbReference type="Gene3D" id="1.20.120.330">
    <property type="entry name" value="Nucleotidyltransferases domain 2"/>
    <property type="match status" value="1"/>
</dbReference>
<evidence type="ECO:0000256" key="5">
    <source>
        <dbReference type="ARBA" id="ARBA00022729"/>
    </source>
</evidence>
<dbReference type="Pfam" id="PF00008">
    <property type="entry name" value="EGF"/>
    <property type="match status" value="1"/>
</dbReference>
<dbReference type="Gene3D" id="2.60.40.10">
    <property type="entry name" value="Immunoglobulins"/>
    <property type="match status" value="1"/>
</dbReference>
<feature type="disulfide bond" evidence="12">
    <location>
        <begin position="291"/>
        <end position="300"/>
    </location>
</feature>
<dbReference type="InterPro" id="IPR049883">
    <property type="entry name" value="NOTCH1_EGF-like"/>
</dbReference>
<keyword evidence="10" id="KW-0675">Receptor</keyword>
<dbReference type="PROSITE" id="PS50026">
    <property type="entry name" value="EGF_3"/>
    <property type="match status" value="3"/>
</dbReference>
<keyword evidence="3" id="KW-0254">Endocytosis</keyword>
<dbReference type="SUPFAM" id="SSF48726">
    <property type="entry name" value="Immunoglobulin"/>
    <property type="match status" value="1"/>
</dbReference>
<evidence type="ECO:0000259" key="15">
    <source>
        <dbReference type="PROSITE" id="PS50026"/>
    </source>
</evidence>
<dbReference type="PROSITE" id="PS00022">
    <property type="entry name" value="EGF_1"/>
    <property type="match status" value="2"/>
</dbReference>
<dbReference type="PROSITE" id="PS01187">
    <property type="entry name" value="EGF_CA"/>
    <property type="match status" value="4"/>
</dbReference>
<dbReference type="PROSITE" id="PS50835">
    <property type="entry name" value="IG_LIKE"/>
    <property type="match status" value="1"/>
</dbReference>
<dbReference type="PANTHER" id="PTHR24039">
    <property type="entry name" value="FIBRILLIN-RELATED"/>
    <property type="match status" value="1"/>
</dbReference>
<keyword evidence="7 14" id="KW-1133">Transmembrane helix</keyword>
<feature type="domain" description="EGF-like" evidence="15">
    <location>
        <begin position="101"/>
        <end position="141"/>
    </location>
</feature>
<keyword evidence="2 12" id="KW-0245">EGF-like domain</keyword>
<dbReference type="GO" id="GO:0006897">
    <property type="term" value="P:endocytosis"/>
    <property type="evidence" value="ECO:0007669"/>
    <property type="project" value="UniProtKB-KW"/>
</dbReference>
<evidence type="ECO:0000313" key="18">
    <source>
        <dbReference type="Proteomes" id="UP000507470"/>
    </source>
</evidence>
<dbReference type="GO" id="GO:0016020">
    <property type="term" value="C:membrane"/>
    <property type="evidence" value="ECO:0007669"/>
    <property type="project" value="UniProtKB-SubCell"/>
</dbReference>
<gene>
    <name evidence="17" type="ORF">MCOR_52202</name>
</gene>
<sequence>MNHKVTKSDADGLTGIDVRDTGPQQKPITEDVTLRIAVPDTLDHLAHKFYHNTKVVFYQEISGVFFTAICYGSTSCPNGGTCSLPNTCVCAPGFGGPQCADVNECQLGTHNCQQLCTNTFGSFTCSCRTGYTLNSDLITCTDIDECVDSNGGCSEYCRNEDGSYECYCKTGLHVASDGKTCIDIDECSSNNGGCEQVCKNDHAVFRCECYSGFSIHTDGQSCQDVDECLGSNKCTQSCNNTIGSYTCSCNQDYQLETMVLHALVDINDCVGVRCLNDGSCLDFPGLYTCKCKQGFEGKHCETDIDECLYLNGGCEDQCEHINGSFHCECRGSTTLDKNGVSCRGVGNGLEIKLSSTDSWYRLNSNSSIHYTYGIVFAEAEEFSIPISVSGLVVATTSFSFELFTGSVLYLETDGTKLSDMHDDSCLLFNTTPKDIYDFVSSGSFIGTVFDSLRNKLPSWLQFSKSGVGLLSNLGGTIFIMPPAETGAELSKFGIFSDLTKTGLTLTPRGIGLSLGKDINVHYKTSELELWNGDEMFYYRVFESANVWLYAGIEYASRSDSLNIDLKGEADIFLAVPSVSSLLIDIFMEQWNGLLQFKHFSINPTVRLDFWRLNITFVIKTIASLEVYTSVGGEDNRIWCGNAANPPGIFASFLVDYNPFKSIPLLENWMFAAAVKIHAFVTAEEKLSLQTEIDVVNNILQTKDIVERFLNLVDDFRNESTDVLSGALQQLLSKLSFSVSELSSCLTDILNSQSSLQNISTSMKLLWDKFITIKKTTRKLLDELEFHAGKFVANLTNLLESEIARIGRNIDLTISRITRITSKVFSVVKSYTGAGFRFTAFVRIFSLDFSSMGVELVHPIKLGYFLSLDTHVALSIAIGNGKFVAHAHIDVSVLGMKASGDLLISSNGLYVVIEGNIWNVFLARVTLSVELGRKWYQLTFALKGILLAPSHKQASNTAANSDFQVSYLTGIRLITKNLADEANKRLTAVQNGLYSAQKALTRAQQKLSNAQNKVRDCHSSFDNAMSKLETVKRKVDAAKIPLDRALETLRKAQRNVDNLCRIRDCPHVCVPGWRCRWCGGWIRYPCCRFTSCMFKIPNFVCEAANLFCREGILEVAKFGLEAAKGGLDVAKGAIEAVKLTVKAGLYVFDLLVLGIQQLIDVKNCGFEIEMSTHDKALFELQVFLVNEKEVMFLSRQSQKKILRLFKRDTFDNSNNQTMYLNDTIFQDGNWTSDIEYTIEYFDRMKYFEHNCKLFNNVHSFLTISSYYFINISDETVHALNESTHYRNEIQNITSYSTVNTMTLESAGISEEYAYNDYNLTIDELNAVMEDVKINLKKDPVMSEIANVTELAYRMVDSGIDEANSLPLVNLWMLGMENFTFDFFDENDCSNFQDCLQHAFSVFYDLFSDDSIENTESNKNLTVTIEDNILMLILNDSLSIQDMYKISLKINDSLNDLMEANMFCSTPPTFSSPLHNTTVLVGDYLSLLCNATGDPDPAISWFFNDKRLQNETNPELRYDQATTVLSGQYRCIAGNVVLNTTSDKAYVNVIDIDECITNVSRCEQNCKNTNGSFTCSCKWIYELAADGKSCSELSMLLNVMVCTFIGIAALVVGVITLKIWKGRQTKNNKIRPTFINVCESIQSPPKDHSFILNRKMELTSHT</sequence>
<evidence type="ECO:0000256" key="10">
    <source>
        <dbReference type="ARBA" id="ARBA00023170"/>
    </source>
</evidence>
<evidence type="ECO:0000256" key="6">
    <source>
        <dbReference type="ARBA" id="ARBA00022737"/>
    </source>
</evidence>
<dbReference type="PROSITE" id="PS01186">
    <property type="entry name" value="EGF_2"/>
    <property type="match status" value="4"/>
</dbReference>
<dbReference type="SMART" id="SM00409">
    <property type="entry name" value="IG"/>
    <property type="match status" value="1"/>
</dbReference>
<feature type="domain" description="Ig-like" evidence="16">
    <location>
        <begin position="1465"/>
        <end position="1546"/>
    </location>
</feature>
<keyword evidence="4 14" id="KW-0812">Transmembrane</keyword>
<feature type="compositionally biased region" description="Basic and acidic residues" evidence="13">
    <location>
        <begin position="1"/>
        <end position="10"/>
    </location>
</feature>
<dbReference type="OrthoDB" id="6144292at2759"/>
<dbReference type="Proteomes" id="UP000507470">
    <property type="component" value="Unassembled WGS sequence"/>
</dbReference>
<evidence type="ECO:0000256" key="14">
    <source>
        <dbReference type="SAM" id="Phobius"/>
    </source>
</evidence>
<feature type="domain" description="EGF-like" evidence="15">
    <location>
        <begin position="265"/>
        <end position="301"/>
    </location>
</feature>
<feature type="disulfide bond" evidence="12">
    <location>
        <begin position="90"/>
        <end position="99"/>
    </location>
</feature>
<evidence type="ECO:0000256" key="12">
    <source>
        <dbReference type="PROSITE-ProRule" id="PRU00076"/>
    </source>
</evidence>
<keyword evidence="9 12" id="KW-1015">Disulfide bond</keyword>
<protein>
    <submittedName>
        <fullName evidence="17">Fibrillin-1</fullName>
    </submittedName>
</protein>
<keyword evidence="8 14" id="KW-0472">Membrane</keyword>
<dbReference type="Pfam" id="PF13927">
    <property type="entry name" value="Ig_3"/>
    <property type="match status" value="1"/>
</dbReference>
<keyword evidence="5" id="KW-0732">Signal</keyword>
<keyword evidence="11" id="KW-0325">Glycoprotein</keyword>
<dbReference type="CDD" id="cd00054">
    <property type="entry name" value="EGF_CA"/>
    <property type="match status" value="6"/>
</dbReference>
<dbReference type="InterPro" id="IPR036179">
    <property type="entry name" value="Ig-like_dom_sf"/>
</dbReference>
<evidence type="ECO:0000256" key="2">
    <source>
        <dbReference type="ARBA" id="ARBA00022536"/>
    </source>
</evidence>
<dbReference type="FunFam" id="2.10.25.10:FF:000240">
    <property type="entry name" value="Vitamin K-dependent protein S"/>
    <property type="match status" value="2"/>
</dbReference>
<comment type="subcellular location">
    <subcellularLocation>
        <location evidence="1">Membrane</location>
        <topology evidence="1">Single-pass type I membrane protein</topology>
    </subcellularLocation>
</comment>
<dbReference type="InterPro" id="IPR003599">
    <property type="entry name" value="Ig_sub"/>
</dbReference>
<dbReference type="Pfam" id="PF14670">
    <property type="entry name" value="FXa_inhibition"/>
    <property type="match status" value="1"/>
</dbReference>
<evidence type="ECO:0000256" key="3">
    <source>
        <dbReference type="ARBA" id="ARBA00022583"/>
    </source>
</evidence>
<dbReference type="SMART" id="SM00408">
    <property type="entry name" value="IGc2"/>
    <property type="match status" value="1"/>
</dbReference>
<dbReference type="EMBL" id="CACVKT020009063">
    <property type="protein sequence ID" value="CAC5419922.1"/>
    <property type="molecule type" value="Genomic_DNA"/>
</dbReference>
<dbReference type="GO" id="GO:0005509">
    <property type="term" value="F:calcium ion binding"/>
    <property type="evidence" value="ECO:0007669"/>
    <property type="project" value="InterPro"/>
</dbReference>
<dbReference type="SMART" id="SM00181">
    <property type="entry name" value="EGF"/>
    <property type="match status" value="8"/>
</dbReference>
<evidence type="ECO:0000256" key="7">
    <source>
        <dbReference type="ARBA" id="ARBA00022989"/>
    </source>
</evidence>
<dbReference type="InterPro" id="IPR003598">
    <property type="entry name" value="Ig_sub2"/>
</dbReference>
<dbReference type="SMART" id="SM00179">
    <property type="entry name" value="EGF_CA"/>
    <property type="match status" value="7"/>
</dbReference>
<feature type="domain" description="EGF-like" evidence="15">
    <location>
        <begin position="66"/>
        <end position="100"/>
    </location>
</feature>
<evidence type="ECO:0000259" key="16">
    <source>
        <dbReference type="PROSITE" id="PS50835"/>
    </source>
</evidence>
<dbReference type="InterPro" id="IPR001881">
    <property type="entry name" value="EGF-like_Ca-bd_dom"/>
</dbReference>
<dbReference type="InterPro" id="IPR007110">
    <property type="entry name" value="Ig-like_dom"/>
</dbReference>
<dbReference type="Gene3D" id="2.10.25.10">
    <property type="entry name" value="Laminin"/>
    <property type="match status" value="8"/>
</dbReference>
<reference evidence="17 18" key="1">
    <citation type="submission" date="2020-06" db="EMBL/GenBank/DDBJ databases">
        <authorList>
            <person name="Li R."/>
            <person name="Bekaert M."/>
        </authorList>
    </citation>
    <scope>NUCLEOTIDE SEQUENCE [LARGE SCALE GENOMIC DNA]</scope>
    <source>
        <strain evidence="18">wild</strain>
    </source>
</reference>
<feature type="transmembrane region" description="Helical" evidence="14">
    <location>
        <begin position="1593"/>
        <end position="1618"/>
    </location>
</feature>
<dbReference type="SUPFAM" id="SSF57997">
    <property type="entry name" value="Tropomyosin"/>
    <property type="match status" value="1"/>
</dbReference>
<dbReference type="InterPro" id="IPR000742">
    <property type="entry name" value="EGF"/>
</dbReference>
<dbReference type="PROSITE" id="PS00010">
    <property type="entry name" value="ASX_HYDROXYL"/>
    <property type="match status" value="2"/>
</dbReference>
<evidence type="ECO:0000256" key="13">
    <source>
        <dbReference type="SAM" id="MobiDB-lite"/>
    </source>
</evidence>
<name>A0A6J8EJJ3_MYTCO</name>
<dbReference type="InterPro" id="IPR000152">
    <property type="entry name" value="EGF-type_Asp/Asn_hydroxyl_site"/>
</dbReference>
<dbReference type="FunFam" id="2.10.25.10:FF:000009">
    <property type="entry name" value="Low-density lipoprotein receptor isoform 1"/>
    <property type="match status" value="1"/>
</dbReference>
<dbReference type="SUPFAM" id="SSF57196">
    <property type="entry name" value="EGF/Laminin"/>
    <property type="match status" value="7"/>
</dbReference>
<organism evidence="17 18">
    <name type="scientific">Mytilus coruscus</name>
    <name type="common">Sea mussel</name>
    <dbReference type="NCBI Taxonomy" id="42192"/>
    <lineage>
        <taxon>Eukaryota</taxon>
        <taxon>Metazoa</taxon>
        <taxon>Spiralia</taxon>
        <taxon>Lophotrochozoa</taxon>
        <taxon>Mollusca</taxon>
        <taxon>Bivalvia</taxon>
        <taxon>Autobranchia</taxon>
        <taxon>Pteriomorphia</taxon>
        <taxon>Mytilida</taxon>
        <taxon>Mytiloidea</taxon>
        <taxon>Mytilidae</taxon>
        <taxon>Mytilinae</taxon>
        <taxon>Mytilus</taxon>
    </lineage>
</organism>
<proteinExistence type="predicted"/>
<evidence type="ECO:0000256" key="8">
    <source>
        <dbReference type="ARBA" id="ARBA00023136"/>
    </source>
</evidence>
<evidence type="ECO:0000256" key="1">
    <source>
        <dbReference type="ARBA" id="ARBA00004479"/>
    </source>
</evidence>
<accession>A0A6J8EJJ3</accession>
<evidence type="ECO:0000313" key="17">
    <source>
        <dbReference type="EMBL" id="CAC5419922.1"/>
    </source>
</evidence>
<dbReference type="Pfam" id="PF07645">
    <property type="entry name" value="EGF_CA"/>
    <property type="match status" value="4"/>
</dbReference>
<feature type="region of interest" description="Disordered" evidence="13">
    <location>
        <begin position="1"/>
        <end position="25"/>
    </location>
</feature>
<dbReference type="InterPro" id="IPR013783">
    <property type="entry name" value="Ig-like_fold"/>
</dbReference>
<dbReference type="PANTHER" id="PTHR24039:SF58">
    <property type="entry name" value="EGF-LIKE DOMAIN-CONTAINING PROTEIN"/>
    <property type="match status" value="1"/>
</dbReference>
<comment type="caution">
    <text evidence="12">Lacks conserved residue(s) required for the propagation of feature annotation.</text>
</comment>
<keyword evidence="6" id="KW-0677">Repeat</keyword>
<evidence type="ECO:0000256" key="4">
    <source>
        <dbReference type="ARBA" id="ARBA00022692"/>
    </source>
</evidence>
<evidence type="ECO:0000256" key="9">
    <source>
        <dbReference type="ARBA" id="ARBA00023157"/>
    </source>
</evidence>
<keyword evidence="18" id="KW-1185">Reference proteome</keyword>
<evidence type="ECO:0000256" key="11">
    <source>
        <dbReference type="ARBA" id="ARBA00023180"/>
    </source>
</evidence>